<feature type="region of interest" description="Disordered" evidence="1">
    <location>
        <begin position="1"/>
        <end position="29"/>
    </location>
</feature>
<comment type="caution">
    <text evidence="2">The sequence shown here is derived from an EMBL/GenBank/DDBJ whole genome shotgun (WGS) entry which is preliminary data.</text>
</comment>
<evidence type="ECO:0000313" key="3">
    <source>
        <dbReference type="Proteomes" id="UP000076154"/>
    </source>
</evidence>
<gene>
    <name evidence="2" type="ORF">Hypma_010433</name>
</gene>
<dbReference type="AlphaFoldDB" id="A0A369K9G9"/>
<feature type="compositionally biased region" description="Basic and acidic residues" evidence="1">
    <location>
        <begin position="863"/>
        <end position="878"/>
    </location>
</feature>
<proteinExistence type="predicted"/>
<sequence>MPPKSKSKGKAKAKATQSQSKAKASPTMTVNQVAARHADQATLDRQGAEALLGYGMMRIKISKASPEPAVKLEFGKRNDRKLRLEEVRKIRDTYNTSGYQNEEVVNAIPVLVDPTWFEGADFVVAPLPNVELPKIQLKRQFWDVVIKALTGQHRLRAALDFVVELEAEQTDLEKKVDKGRKARTPPPLEKLAAEALTLERNQATIERCRYWVFVFYDQNRTGTELEQHLSRNETKHVYKETAEERLVQLVRQILEARGTPQWENVCEKTFEAARSTRFSNIFQAEHTRSVLLCMVDFVPYYRHSEIMSTRWLSGALLGVHGGILASFICEGINTIKSLFSSFPLLSTFDAHLITDGWNKTLPGIFKDIASLPAHSPEGVEARAEYSTYLEEYDEVLMAYWSGDVHDTLITVDLMIAIDDAAKRCFGTIPWALGQNIPIYRDQLRAYITEVQCIVALESVKWRSPEEKLVADNVLSRIYWQLTYVEERACPLPFMTEWVIMTLNENLGCVPEAIKEVSRWFSPLVDHILIQQRSHLHDYSAYISAMLQSRNPTNPSNAPFAVICEGLVHMLWTHLAPMNAYILGMDNRFSRVTNKDAFEEVFGAITKEHLGVQKNKVMPFVVSDDEIDLAMDAPPGKQTDPLQAVFLHYGWKKIRRAFIQTAIVIRDNEGGGEITRLIMDTPWIIPNTEKNYSRILPLVGAGAAELAYIPRYRPRLLKKSMAGFLRLELETALEPFSAERIIQVGQNTITVKSFNWSDDLTFQCTAKSRPTVEEGYTAFQLEKVIQDAAVAVQKLLRPIENSPYALIDGSKRGRVASEVATGVTKLIMGFEINAHRRRQREQDPDIRVSKNSRIPRINLARMRSKVDENTSDFSDRDWNDSDDEDSDRDDDQEGAPVINPELDNGDDGVPTPQPQYDNGASSPQLEHNTDDGASVEPDNKATGGAAAHSHLNSTVHVHGIEAMAEHPRLEVNVRAQAQVTAAPATPSRPDADVRVQVLKPAATHLRPDVNVPAQIPVPPLLLRPAPEVQMTRFPGIQEYSNADAGQSGSQMSTDVVRPLSQNMDIDLADQEPPEDGRLTLRTAALTRTSTSLVSGSMLAVASGSQNVADQNLDNPFDPDFMHVEESVSTGKGKGKSKAKLPACSKGNRKRGPSSPG</sequence>
<dbReference type="EMBL" id="LUEZ02000006">
    <property type="protein sequence ID" value="RDB30222.1"/>
    <property type="molecule type" value="Genomic_DNA"/>
</dbReference>
<reference evidence="2" key="1">
    <citation type="submission" date="2018-04" db="EMBL/GenBank/DDBJ databases">
        <title>Whole genome sequencing of Hypsizygus marmoreus.</title>
        <authorList>
            <person name="Choi I.-G."/>
            <person name="Min B."/>
            <person name="Kim J.-G."/>
            <person name="Kim S."/>
            <person name="Oh Y.-L."/>
            <person name="Kong W.-S."/>
            <person name="Park H."/>
            <person name="Jeong J."/>
            <person name="Song E.-S."/>
        </authorList>
    </citation>
    <scope>NUCLEOTIDE SEQUENCE [LARGE SCALE GENOMIC DNA]</scope>
    <source>
        <strain evidence="2">51987-8</strain>
    </source>
</reference>
<feature type="compositionally biased region" description="Acidic residues" evidence="1">
    <location>
        <begin position="879"/>
        <end position="892"/>
    </location>
</feature>
<feature type="region of interest" description="Disordered" evidence="1">
    <location>
        <begin position="858"/>
        <end position="945"/>
    </location>
</feature>
<feature type="compositionally biased region" description="Polar residues" evidence="1">
    <location>
        <begin position="913"/>
        <end position="925"/>
    </location>
</feature>
<name>A0A369K9G9_HYPMA</name>
<feature type="region of interest" description="Disordered" evidence="1">
    <location>
        <begin position="1108"/>
        <end position="1155"/>
    </location>
</feature>
<protein>
    <submittedName>
        <fullName evidence="2">Uncharacterized protein</fullName>
    </submittedName>
</protein>
<dbReference type="Proteomes" id="UP000076154">
    <property type="component" value="Unassembled WGS sequence"/>
</dbReference>
<feature type="compositionally biased region" description="Low complexity" evidence="1">
    <location>
        <begin position="14"/>
        <end position="25"/>
    </location>
</feature>
<keyword evidence="3" id="KW-1185">Reference proteome</keyword>
<evidence type="ECO:0000313" key="2">
    <source>
        <dbReference type="EMBL" id="RDB30222.1"/>
    </source>
</evidence>
<dbReference type="InParanoid" id="A0A369K9G9"/>
<evidence type="ECO:0000256" key="1">
    <source>
        <dbReference type="SAM" id="MobiDB-lite"/>
    </source>
</evidence>
<organism evidence="2 3">
    <name type="scientific">Hypsizygus marmoreus</name>
    <name type="common">White beech mushroom</name>
    <name type="synonym">Agaricus marmoreus</name>
    <dbReference type="NCBI Taxonomy" id="39966"/>
    <lineage>
        <taxon>Eukaryota</taxon>
        <taxon>Fungi</taxon>
        <taxon>Dikarya</taxon>
        <taxon>Basidiomycota</taxon>
        <taxon>Agaricomycotina</taxon>
        <taxon>Agaricomycetes</taxon>
        <taxon>Agaricomycetidae</taxon>
        <taxon>Agaricales</taxon>
        <taxon>Tricholomatineae</taxon>
        <taxon>Lyophyllaceae</taxon>
        <taxon>Hypsizygus</taxon>
    </lineage>
</organism>
<feature type="compositionally biased region" description="Basic residues" evidence="1">
    <location>
        <begin position="1145"/>
        <end position="1155"/>
    </location>
</feature>
<feature type="compositionally biased region" description="Basic residues" evidence="1">
    <location>
        <begin position="1"/>
        <end position="13"/>
    </location>
</feature>
<accession>A0A369K9G9</accession>
<dbReference type="OrthoDB" id="2684292at2759"/>